<dbReference type="EMBL" id="APRN01000033">
    <property type="protein sequence ID" value="ENX60351.1"/>
    <property type="molecule type" value="Genomic_DNA"/>
</dbReference>
<keyword evidence="2" id="KW-1185">Reference proteome</keyword>
<protein>
    <recommendedName>
        <fullName evidence="3">Pilus assembly protein</fullName>
    </recommendedName>
</protein>
<evidence type="ECO:0008006" key="3">
    <source>
        <dbReference type="Google" id="ProtNLM"/>
    </source>
</evidence>
<dbReference type="HOGENOM" id="CLU_089204_0_0_6"/>
<dbReference type="PATRIC" id="fig|1217700.3.peg.849"/>
<gene>
    <name evidence="1" type="ORF">F902_00891</name>
</gene>
<dbReference type="Proteomes" id="UP000013084">
    <property type="component" value="Unassembled WGS sequence"/>
</dbReference>
<dbReference type="OrthoDB" id="6707347at2"/>
<dbReference type="AlphaFoldDB" id="N9SZR7"/>
<proteinExistence type="predicted"/>
<dbReference type="RefSeq" id="WP_005201317.1">
    <property type="nucleotide sequence ID" value="NZ_JAKZGE010000003.1"/>
</dbReference>
<name>N9SZR7_9GAMM</name>
<reference evidence="1 2" key="1">
    <citation type="submission" date="2013-02" db="EMBL/GenBank/DDBJ databases">
        <title>The Genome Sequence of Acinetobacter sp. CIP 70.18.</title>
        <authorList>
            <consortium name="The Broad Institute Genome Sequencing Platform"/>
            <consortium name="The Broad Institute Genome Sequencing Center for Infectious Disease"/>
            <person name="Cerqueira G."/>
            <person name="Feldgarden M."/>
            <person name="Courvalin P."/>
            <person name="Perichon B."/>
            <person name="Grillot-Courvalin C."/>
            <person name="Clermont D."/>
            <person name="Rocha E."/>
            <person name="Yoon E.-J."/>
            <person name="Nemec A."/>
            <person name="Walker B."/>
            <person name="Young S.K."/>
            <person name="Zeng Q."/>
            <person name="Gargeya S."/>
            <person name="Fitzgerald M."/>
            <person name="Haas B."/>
            <person name="Abouelleil A."/>
            <person name="Alvarado L."/>
            <person name="Arachchi H.M."/>
            <person name="Berlin A.M."/>
            <person name="Chapman S.B."/>
            <person name="Dewar J."/>
            <person name="Goldberg J."/>
            <person name="Griggs A."/>
            <person name="Gujja S."/>
            <person name="Hansen M."/>
            <person name="Howarth C."/>
            <person name="Imamovic A."/>
            <person name="Larimer J."/>
            <person name="McCowan C."/>
            <person name="Murphy C."/>
            <person name="Neiman D."/>
            <person name="Pearson M."/>
            <person name="Priest M."/>
            <person name="Roberts A."/>
            <person name="Saif S."/>
            <person name="Shea T."/>
            <person name="Sisk P."/>
            <person name="Sykes S."/>
            <person name="Wortman J."/>
            <person name="Nusbaum C."/>
            <person name="Birren B."/>
        </authorList>
    </citation>
    <scope>NUCLEOTIDE SEQUENCE [LARGE SCALE GENOMIC DNA]</scope>
    <source>
        <strain evidence="1 2">CIP 70.18</strain>
    </source>
</reference>
<evidence type="ECO:0000313" key="2">
    <source>
        <dbReference type="Proteomes" id="UP000013084"/>
    </source>
</evidence>
<accession>N9SZR7</accession>
<comment type="caution">
    <text evidence="1">The sequence shown here is derived from an EMBL/GenBank/DDBJ whole genome shotgun (WGS) entry which is preliminary data.</text>
</comment>
<sequence>MRIFDQRGATLITVLFILLLMTIIGTFAVKQSIVGLNIATNSQARNLMQQTADAVFFAIEQDNKNNSILQKNLSSLGMLGMVKSDNFLTKELVFCYRPKTQKNVFDLKNASIVSWEEVTDPSDNTKKITQIKNDELGVTGFCQYTTNDFSSGRDVMISQIAVKKSSINSDVPFKFYPIGTDSSTVQLDNIQPVRVVVTTIIPGMATGGSSWSSNTTEINKCFKDYTNEKSIEYSGSETVTDCFEKIGVPYSQQVMDYAVVSYATKSS</sequence>
<evidence type="ECO:0000313" key="1">
    <source>
        <dbReference type="EMBL" id="ENX60351.1"/>
    </source>
</evidence>
<organism evidence="1 2">
    <name type="scientific">Acinetobacter higginsii</name>
    <dbReference type="NCBI Taxonomy" id="70347"/>
    <lineage>
        <taxon>Bacteria</taxon>
        <taxon>Pseudomonadati</taxon>
        <taxon>Pseudomonadota</taxon>
        <taxon>Gammaproteobacteria</taxon>
        <taxon>Moraxellales</taxon>
        <taxon>Moraxellaceae</taxon>
        <taxon>Acinetobacter</taxon>
    </lineage>
</organism>